<sequence length="3052" mass="298844">MTGADFRLQAEVTGGATPQVIAVRRAACSGGAFGADTPIGGGYPVGLNNGLGGADVVELTDALANISSGWQPNALRLAVVANSATGQDDLLTTPSGGPILLGLPALPIPFLTWPILLVLAGIVAFLGARRAKRTAAWRVLSLFLIATGVAIAANFAADGDVSDWANAAPLATDPTGDATTTESAIDIVAVFGALENQRAFFRVDVRDLQNNPPTVTPATATTLEDQAVTVTLTGTDPEGANITFAIATGPANGTLGAITPTGPTSATVSYTPNANYNGTDSFTFTGNDGQGSSVPATATITITPVNDAPLFTRGADQSVTENAGAQTVAGWATGISGGPTADETSQTVTFTATVTNTTGNLTFAVAPAVASNGTLTYTPTNGTSGIATISVVATDNGGTANGGVDTSAAQTFTIAVNAINHAPTFTAGGAQTSLEDAGPQTVANWATAISDGDGNTQALTFNVTNNTNPALFSTAPAVSPTGTLTYTAAPDANGSATITLVLQDNGGTAGGGVDTSAPQTVTITVTPVNDAPSFTVQASTSAFENAGPQTVPGFATSIVPGPTDETTQTVTFAATVGATTGTLAFSAAPAIAPNGTLTYTAQNGTIGTATVNVTLQDNGGTANGGVDTSAAQSFTITISNVNDAPSFVVGANQTSLEDAGPQTVAAWATSITDNDANTQTLTFNVTGNTNPTLFSAGPSVAADGTLTYTAAANANGTATITLTLQDNGGTANGGVDTSAPQSFTITVTAVNDVPSFDLGTSASVLESAGPQTFAAFATNILAGPADESGQTLAFTATVGATTGNLAFSAAPAIAPNGTLTFTAQNGTSGTATVSVTLQDNGGTANGGVDTTAAQTFTITVNNVNDAPSFVVGANQTSLEDAGPQTVAAWATSITDNDANTQTLTFNVTGNTNPTLFSAGPSVAADGTLTYTAAANANGTATITLTLQDNGGTANGGVDTSAPQSFTITVTPVNDVPSFDLSASASALENAGPSTFAAFATNILAGPVDENGQTLAFTATVGATTGNLAFSAAPAIAANGTLTFTAQNGTYGTATVSVTLQDNGGTTNGGVDTSAAQTFTITVSNVNDAPSFTVGPNQTILEDAGAQTVNPWATGISDNDGGLQTLTFNVTGNTNPSLFAAGPSVAADGTLTYTPATNANGTATITLTLSDNGGTANGGSDTSAPQSFTITVTAVNDAPSFTAGTNPTVNEDSGLTTLTNWATAISPGPADESSQTVSFTANVTSGAALFTIPPAISPTGTLTFTVAPDANGTASVDVTLQDNGGTANSGVDTSAAQTVTITITAADDAPVAVNDAATVVEDAGATSVNVLANDTDIDGGPISVTSVTQPANGTVVITGGGTGLTYQPNPNYCNNPPGTTLDTFTYTLTPGASTATVTMTVTCADDAPVAVADSATVAEDDPATAVPVLANDTDVDGGPISITSVTQPANGTVVITGGGTGLTYQPNPDYCNNPPGTVLDTFTYTLTPGGSSTTVTMTVNCVNDAPVNTVPGAQVIGAGATRVFNAANSNVVSTADIDAGGGTISATVSVPTAADGSIALANTGGLVSITGQGTNNVVATGTLAAINAAFDGMAYTAPVAVPTPNPVTLTIVVDDQGNTGTGSALSDTDTISIAIDNAPTVTLTTPANGSTTANNVALSVTFSESVNASAGAVTLTCGGGNLITGGDSGTGVMSLTPTYAGSLPSGATCTLTVLAANVVDADAIDPPDNMAANFVVSFTTDAAPTVTSTTPTNGATAVTSDATITLNFSEPVDLTASAFTLNCGSAVTVTGLPATNVSSVVLTPSTALPGGATCTGTVVAAQVSDNDSFDPPQNMAANFVFSFQTDAAPTVTVFTPANASTVASTATLSITFSENVDLTAGAVTLLCNAVPVAFTAVPALPATGTGSLVVTPTGGLPAGGNCTATVVATEVSDSDTADPPNLMAANEVRTFSVDAAPTVTSTVPANGATDVLPNSTIVVNFDESVAFSTLANAANTSFDLECPAATPADFILTTASPATSVTIDPTDAAVAGQTCTLTVRATGITDADAIDPPDNMAADYTATIAFGSLAADDSYNVTPHLTLQTALGAAEVDANDIMGAGTITGFGFGSCTGTTPGNLLDAGAANGRLTLNADGTFSYEPPANVANATRTFCYTVTGGDTANIAFNIQNTEFVWFVDAGAAAAGTGTQARPFQTVGAAVATDSASDTIYVAFNAAGYTTGITLETSERLIGAGASGTLATHSGITPVTGSAFPALAGTAPTLTCSGVTCVALATGNMIRGVVIGDSGAAGTDIGGTSFGTLTFSELTLNGTGRALNLVTGTLAGTFVDLDASSGNNEGVLLDAVNGTWGVAGTVDIGNVSGTAVSIQNQPAAGAMTFTGGITINKTSAGTGLLLNANLGTAAFNALNVTTGAGTAVSVTNAPLSATSGTVAATGGPAILSNTANFGTTTFTSVSSTNSTGSGISLTGSSGSLTMNGGAISGNAANQSAFLVSGSAGGGISYAGTVAKTTAGRLVDIAGAAGGNVTLSGNLTCTSCGSGASGIRVDSRTGGTILFSGASKAITSSAAGVVLSSNGGATINFTGGNLDIVTTTGAGFSATGGGSISVQGAGNSITSTTGTALTVTSTTISGSGMTFEAISANGAANGIALTTTGGSLTVTGTGGVNSGGIIQNTTAEGVVVNASNNLSLTRMRLFNTGSHGISIANSNGLTMANVDVVDAGDADEEHGLNLSQVGGTVAITGGSFDGAAEDLVRLVNNNLNMTLNVTGNVQFSFPAVIGASAGNAFNVQPNGTSAFTANINGNTFTNIRATSLTWGAAALSSNGTSTLDFVNNTINVTLAARAAGILISGQESTTTDIFIDNNDFTGAGGNGVIATDVNDVSTVTGTITNNTVTNPPGHGFFHAVDEDALSRIEVMNNLVSNSGGEGIQTVNFGGVGVSDFDMAILDNNVATHNTNTAVAFVGGVSYTGFEDNSCVIKRGNTVSGTPASPTQCGGAPCDAYHIEEVGGITRMEEIPNTGATTASSAYVGSINTGTPVTVFGIVDLTNGAACPRP</sequence>
<accession>A0ABY6BGX6</accession>
<feature type="domain" description="Cadherin" evidence="3">
    <location>
        <begin position="879"/>
        <end position="978"/>
    </location>
</feature>
<dbReference type="InterPro" id="IPR006626">
    <property type="entry name" value="PbH1"/>
</dbReference>
<evidence type="ECO:0000313" key="5">
    <source>
        <dbReference type="Proteomes" id="UP001064632"/>
    </source>
</evidence>
<dbReference type="NCBIfam" id="NF012211">
    <property type="entry name" value="tand_rpt_95"/>
    <property type="match status" value="3"/>
</dbReference>
<organism evidence="4 5">
    <name type="scientific">Tahibacter amnicola</name>
    <dbReference type="NCBI Taxonomy" id="2976241"/>
    <lineage>
        <taxon>Bacteria</taxon>
        <taxon>Pseudomonadati</taxon>
        <taxon>Pseudomonadota</taxon>
        <taxon>Gammaproteobacteria</taxon>
        <taxon>Lysobacterales</taxon>
        <taxon>Rhodanobacteraceae</taxon>
        <taxon>Tahibacter</taxon>
    </lineage>
</organism>
<dbReference type="EMBL" id="CP104694">
    <property type="protein sequence ID" value="UXI69274.1"/>
    <property type="molecule type" value="Genomic_DNA"/>
</dbReference>
<dbReference type="Pfam" id="PF13205">
    <property type="entry name" value="Big_5"/>
    <property type="match status" value="4"/>
</dbReference>
<dbReference type="InterPro" id="IPR007326">
    <property type="entry name" value="Lipoprotein-assoc_dom"/>
</dbReference>
<keyword evidence="5" id="KW-1185">Reference proteome</keyword>
<keyword evidence="2" id="KW-0812">Transmembrane</keyword>
<dbReference type="PROSITE" id="PS50268">
    <property type="entry name" value="CADHERIN_2"/>
    <property type="match status" value="4"/>
</dbReference>
<evidence type="ECO:0000259" key="3">
    <source>
        <dbReference type="PROSITE" id="PS50268"/>
    </source>
</evidence>
<feature type="transmembrane region" description="Helical" evidence="2">
    <location>
        <begin position="110"/>
        <end position="128"/>
    </location>
</feature>
<evidence type="ECO:0000313" key="4">
    <source>
        <dbReference type="EMBL" id="UXI69274.1"/>
    </source>
</evidence>
<dbReference type="Proteomes" id="UP001064632">
    <property type="component" value="Chromosome"/>
</dbReference>
<keyword evidence="1" id="KW-0732">Signal</keyword>
<reference evidence="4" key="1">
    <citation type="submission" date="2022-09" db="EMBL/GenBank/DDBJ databases">
        <title>Tahibacter sp. nov., isolated from a fresh water.</title>
        <authorList>
            <person name="Baek J.H."/>
            <person name="Lee J.K."/>
            <person name="Kim J.M."/>
            <person name="Jeon C.O."/>
        </authorList>
    </citation>
    <scope>NUCLEOTIDE SEQUENCE</scope>
    <source>
        <strain evidence="4">W38</strain>
    </source>
</reference>
<dbReference type="InterPro" id="IPR002126">
    <property type="entry name" value="Cadherin-like_dom"/>
</dbReference>
<dbReference type="Gene3D" id="2.60.40.3440">
    <property type="match status" value="3"/>
</dbReference>
<name>A0ABY6BGX6_9GAMM</name>
<gene>
    <name evidence="4" type="ORF">N4264_06395</name>
</gene>
<feature type="transmembrane region" description="Helical" evidence="2">
    <location>
        <begin position="135"/>
        <end position="157"/>
    </location>
</feature>
<dbReference type="InterPro" id="IPR032812">
    <property type="entry name" value="SbsA_Ig"/>
</dbReference>
<dbReference type="Pfam" id="PF17963">
    <property type="entry name" value="Big_9"/>
    <property type="match status" value="3"/>
</dbReference>
<keyword evidence="2" id="KW-0472">Membrane</keyword>
<keyword evidence="2" id="KW-1133">Transmembrane helix</keyword>
<dbReference type="SMART" id="SM00710">
    <property type="entry name" value="PbH1"/>
    <property type="match status" value="10"/>
</dbReference>
<dbReference type="Pfam" id="PF17803">
    <property type="entry name" value="Cadherin_4"/>
    <property type="match status" value="1"/>
</dbReference>
<feature type="domain" description="Cadherin" evidence="3">
    <location>
        <begin position="435"/>
        <end position="534"/>
    </location>
</feature>
<dbReference type="InterPro" id="IPR040853">
    <property type="entry name" value="RapA2_cadherin-like"/>
</dbReference>
<feature type="domain" description="Cadherin" evidence="3">
    <location>
        <begin position="1098"/>
        <end position="1200"/>
    </location>
</feature>
<evidence type="ECO:0000256" key="2">
    <source>
        <dbReference type="SAM" id="Phobius"/>
    </source>
</evidence>
<protein>
    <submittedName>
        <fullName evidence="4">Ig-like domain-containing protein</fullName>
    </submittedName>
</protein>
<evidence type="ECO:0000256" key="1">
    <source>
        <dbReference type="ARBA" id="ARBA00022729"/>
    </source>
</evidence>
<dbReference type="Pfam" id="PF04200">
    <property type="entry name" value="Lipoprotein_17"/>
    <property type="match status" value="2"/>
</dbReference>
<feature type="domain" description="Cadherin" evidence="3">
    <location>
        <begin position="657"/>
        <end position="756"/>
    </location>
</feature>
<dbReference type="RefSeq" id="WP_261696232.1">
    <property type="nucleotide sequence ID" value="NZ_CP104694.1"/>
</dbReference>
<proteinExistence type="predicted"/>